<reference evidence="3" key="1">
    <citation type="submission" date="2020-11" db="EMBL/GenBank/DDBJ databases">
        <authorList>
            <consortium name="DOE Joint Genome Institute"/>
            <person name="Ahrendt S."/>
            <person name="Riley R."/>
            <person name="Andreopoulos W."/>
            <person name="Labutti K."/>
            <person name="Pangilinan J."/>
            <person name="Ruiz-Duenas F.J."/>
            <person name="Barrasa J.M."/>
            <person name="Sanchez-Garcia M."/>
            <person name="Camarero S."/>
            <person name="Miyauchi S."/>
            <person name="Serrano A."/>
            <person name="Linde D."/>
            <person name="Babiker R."/>
            <person name="Drula E."/>
            <person name="Ayuso-Fernandez I."/>
            <person name="Pacheco R."/>
            <person name="Padilla G."/>
            <person name="Ferreira P."/>
            <person name="Barriuso J."/>
            <person name="Kellner H."/>
            <person name="Castanera R."/>
            <person name="Alfaro M."/>
            <person name="Ramirez L."/>
            <person name="Pisabarro A.G."/>
            <person name="Kuo A."/>
            <person name="Tritt A."/>
            <person name="Lipzen A."/>
            <person name="He G."/>
            <person name="Yan M."/>
            <person name="Ng V."/>
            <person name="Cullen D."/>
            <person name="Martin F."/>
            <person name="Rosso M.-N."/>
            <person name="Henrissat B."/>
            <person name="Hibbett D."/>
            <person name="Martinez A.T."/>
            <person name="Grigoriev I.V."/>
        </authorList>
    </citation>
    <scope>NUCLEOTIDE SEQUENCE</scope>
    <source>
        <strain evidence="3">CBS 247.69</strain>
    </source>
</reference>
<comment type="caution">
    <text evidence="3">The sequence shown here is derived from an EMBL/GenBank/DDBJ whole genome shotgun (WGS) entry which is preliminary data.</text>
</comment>
<dbReference type="EMBL" id="MU150347">
    <property type="protein sequence ID" value="KAF9458199.1"/>
    <property type="molecule type" value="Genomic_DNA"/>
</dbReference>
<feature type="domain" description="RDRP core" evidence="2">
    <location>
        <begin position="404"/>
        <end position="1002"/>
    </location>
</feature>
<evidence type="ECO:0000259" key="2">
    <source>
        <dbReference type="Pfam" id="PF05183"/>
    </source>
</evidence>
<comment type="similarity">
    <text evidence="1">Belongs to the RdRP family.</text>
</comment>
<dbReference type="Pfam" id="PF05183">
    <property type="entry name" value="RdRP"/>
    <property type="match status" value="1"/>
</dbReference>
<dbReference type="PANTHER" id="PTHR23079">
    <property type="entry name" value="RNA-DEPENDENT RNA POLYMERASE"/>
    <property type="match status" value="1"/>
</dbReference>
<evidence type="ECO:0000256" key="1">
    <source>
        <dbReference type="RuleBase" id="RU363098"/>
    </source>
</evidence>
<keyword evidence="1" id="KW-0548">Nucleotidyltransferase</keyword>
<dbReference type="GO" id="GO:0003968">
    <property type="term" value="F:RNA-directed RNA polymerase activity"/>
    <property type="evidence" value="ECO:0007669"/>
    <property type="project" value="UniProtKB-KW"/>
</dbReference>
<evidence type="ECO:0000313" key="3">
    <source>
        <dbReference type="EMBL" id="KAF9458199.1"/>
    </source>
</evidence>
<keyword evidence="4" id="KW-1185">Reference proteome</keyword>
<dbReference type="EC" id="2.7.7.48" evidence="1"/>
<dbReference type="OrthoDB" id="6513042at2759"/>
<dbReference type="GO" id="GO:0003723">
    <property type="term" value="F:RNA binding"/>
    <property type="evidence" value="ECO:0007669"/>
    <property type="project" value="UniProtKB-KW"/>
</dbReference>
<evidence type="ECO:0000313" key="4">
    <source>
        <dbReference type="Proteomes" id="UP000807353"/>
    </source>
</evidence>
<sequence>MEVFMYNISFSATNNEVTSRLADILHNPPYTNNASSLALNFDTRLFKDKRGRRMHSGNGALTLPSPEIAIQFLAEYGEYSPPLKSCFAGGRRIKFIQSKNLARPDILASIQRRPYIEPKIREERERREAILASETVSIRTIQFGWECRDSIFSIEWEKDFPGSVLSFDSERRELRISLSHQPNTLTIAIRLSHILYASAHIYISEKPVIFLSLEIPPVFAKETTPLRQRLSALPIADHARVVPYTSLALRIECTSYYDLEKFRELSKATQFYRIFDLQYAIDRRGLFSAPAIAEFERAVQLYPWSVAFQLVGLVRHMLLDVKEMLGLIPHITQLVIAKGKDYTSLMLQHFGTRARTFLWAPDDVEEKNIEECFGLAKNDFDITQRSPKLRPTNGSLFDSLHVTITPTTIFLEGPFQERSNRVVRRYDRLHHESFLRVSFVDEGHLQYRFDREIDGPDFIRRRVGDYLLNGLNIAQRLFEFLAYSQSALKEHTVWFVKPFRDHQHGYVDAPRIIKGLGSFENVATDESLIFCPARYAARLSQAFTATDTSVSVEVEEIIYIEDVLIDNSNDSSSKYCFTDGVGTMSRELAIEISQALKSKRRRTYHKRYTAALQVRFMGSKGMLSVDYRLQGRAICIRPSMNKFNAPDTRDIEIARAFDRPGPYFLNRPLIMLLEGLGIGYDVFKELQDRAVQETQRSTESFPEFARLLERHGLGSSFRLTSAILNLEKLGMDNLHVNPFHKRMMDCAIYHILRLLKNHARIPVPDAWTLVGVADVHRYLMEGEIFACIQSTEGIKAYLEGPVLISRSPTIHPGDVQVATAIGAPPPGSCFFEEGLTNTVVFSILGARPLPSCLGGGDLDGDVYNVVPLNKAPNFRPSKTYEPAEYKPAQKKTLSRPSTMRDVAEFVMEYINSDVVGIIAINWLILADQSPRGIFDDNCIKLASLHSDAVDYPKSGQPVPLSGIPKLLLRERPDWNAPETINPDPSKGYYLSKCAIGRLFRDIDLPNIPSSSSERVWKNSRVKATDELVTSFAHVNLVEEGESPISQILRNYLSEFIDTSKVAPEEMINVRQIFRRYTSELQAICHANTLSQWRCLSEEEAMIGTILQKTSQPRKRKDAMAKLREQTDILVGGVREELIDDDDTPFQIRLERAWVAWELSLLQAQAFGGQSFGWVALGAIFELIKEREEIEFQKTRGRLR</sequence>
<name>A0A9P6CEM9_9AGAR</name>
<dbReference type="GO" id="GO:0031380">
    <property type="term" value="C:nuclear RNA-directed RNA polymerase complex"/>
    <property type="evidence" value="ECO:0007669"/>
    <property type="project" value="TreeGrafter"/>
</dbReference>
<organism evidence="3 4">
    <name type="scientific">Collybia nuda</name>
    <dbReference type="NCBI Taxonomy" id="64659"/>
    <lineage>
        <taxon>Eukaryota</taxon>
        <taxon>Fungi</taxon>
        <taxon>Dikarya</taxon>
        <taxon>Basidiomycota</taxon>
        <taxon>Agaricomycotina</taxon>
        <taxon>Agaricomycetes</taxon>
        <taxon>Agaricomycetidae</taxon>
        <taxon>Agaricales</taxon>
        <taxon>Tricholomatineae</taxon>
        <taxon>Clitocybaceae</taxon>
        <taxon>Collybia</taxon>
    </lineage>
</organism>
<keyword evidence="1" id="KW-0808">Transferase</keyword>
<dbReference type="AlphaFoldDB" id="A0A9P6CEM9"/>
<keyword evidence="1 3" id="KW-0696">RNA-directed RNA polymerase</keyword>
<protein>
    <recommendedName>
        <fullName evidence="1">RNA-dependent RNA polymerase</fullName>
        <ecNumber evidence="1">2.7.7.48</ecNumber>
    </recommendedName>
</protein>
<keyword evidence="1" id="KW-0694">RNA-binding</keyword>
<dbReference type="Proteomes" id="UP000807353">
    <property type="component" value="Unassembled WGS sequence"/>
</dbReference>
<accession>A0A9P6CEM9</accession>
<dbReference type="InterPro" id="IPR007855">
    <property type="entry name" value="RDRP"/>
</dbReference>
<gene>
    <name evidence="3" type="ORF">BDZ94DRAFT_123104</name>
</gene>
<dbReference type="PANTHER" id="PTHR23079:SF55">
    <property type="entry name" value="RNA-DIRECTED RNA POLYMERASE"/>
    <property type="match status" value="1"/>
</dbReference>
<comment type="catalytic activity">
    <reaction evidence="1">
        <text>RNA(n) + a ribonucleoside 5'-triphosphate = RNA(n+1) + diphosphate</text>
        <dbReference type="Rhea" id="RHEA:21248"/>
        <dbReference type="Rhea" id="RHEA-COMP:14527"/>
        <dbReference type="Rhea" id="RHEA-COMP:17342"/>
        <dbReference type="ChEBI" id="CHEBI:33019"/>
        <dbReference type="ChEBI" id="CHEBI:61557"/>
        <dbReference type="ChEBI" id="CHEBI:140395"/>
        <dbReference type="EC" id="2.7.7.48"/>
    </reaction>
</comment>
<dbReference type="GO" id="GO:0030422">
    <property type="term" value="P:siRNA processing"/>
    <property type="evidence" value="ECO:0007669"/>
    <property type="project" value="TreeGrafter"/>
</dbReference>
<dbReference type="InterPro" id="IPR057596">
    <property type="entry name" value="RDRP_core"/>
</dbReference>
<proteinExistence type="inferred from homology"/>